<evidence type="ECO:0000313" key="2">
    <source>
        <dbReference type="Proteomes" id="UP000560658"/>
    </source>
</evidence>
<accession>A0A840CY46</accession>
<dbReference type="AlphaFoldDB" id="A0A840CY46"/>
<comment type="caution">
    <text evidence="1">The sequence shown here is derived from an EMBL/GenBank/DDBJ whole genome shotgun (WGS) entry which is preliminary data.</text>
</comment>
<gene>
    <name evidence="1" type="ORF">GGR06_001577</name>
</gene>
<dbReference type="Proteomes" id="UP000560658">
    <property type="component" value="Unassembled WGS sequence"/>
</dbReference>
<proteinExistence type="predicted"/>
<keyword evidence="2" id="KW-1185">Reference proteome</keyword>
<dbReference type="EMBL" id="JACIER010000005">
    <property type="protein sequence ID" value="MBB4043791.1"/>
    <property type="molecule type" value="Genomic_DNA"/>
</dbReference>
<reference evidence="1" key="1">
    <citation type="submission" date="2020-08" db="EMBL/GenBank/DDBJ databases">
        <title>Genomic Encyclopedia of Type Strains, Phase IV (KMG-IV): sequencing the most valuable type-strain genomes for metagenomic binning, comparative biology and taxonomic classification.</title>
        <authorList>
            <person name="Goeker M."/>
        </authorList>
    </citation>
    <scope>NUCLEOTIDE SEQUENCE [LARGE SCALE GENOMIC DNA]</scope>
    <source>
        <strain evidence="1">DSM 105720</strain>
    </source>
</reference>
<evidence type="ECO:0000313" key="1">
    <source>
        <dbReference type="EMBL" id="MBB4043791.1"/>
    </source>
</evidence>
<name>A0A840CY46_9BACE</name>
<sequence>MQLTDLERLMYHTQEKRSFRLSQPTICKRADAWLGRGYYFWGEEEDAIMWGHSSKKCTGAFEIYKANIETGNFLNTVFNEEHYNFYRSQIDKVGKHIYIKTGLKATVEDICEYINERAKWTDELDGIIFQDLPTGDSILIKKYPYRKRIQAVVYKLSCINNFSFKDEYRTN</sequence>
<dbReference type="RefSeq" id="WP_044161461.1">
    <property type="nucleotide sequence ID" value="NZ_JACIER010000005.1"/>
</dbReference>
<protein>
    <submittedName>
        <fullName evidence="1">Uncharacterized protein</fullName>
    </submittedName>
</protein>
<organism evidence="1 2">
    <name type="scientific">Bacteroides reticulotermitis</name>
    <dbReference type="NCBI Taxonomy" id="1133319"/>
    <lineage>
        <taxon>Bacteria</taxon>
        <taxon>Pseudomonadati</taxon>
        <taxon>Bacteroidota</taxon>
        <taxon>Bacteroidia</taxon>
        <taxon>Bacteroidales</taxon>
        <taxon>Bacteroidaceae</taxon>
        <taxon>Bacteroides</taxon>
    </lineage>
</organism>